<evidence type="ECO:0000313" key="6">
    <source>
        <dbReference type="EMBL" id="KMO42621.1"/>
    </source>
</evidence>
<evidence type="ECO:0000313" key="7">
    <source>
        <dbReference type="Proteomes" id="UP000035955"/>
    </source>
</evidence>
<name>A0A0J6VTP2_9HYPH</name>
<organism evidence="6 7">
    <name type="scientific">Methylobacterium variabile</name>
    <dbReference type="NCBI Taxonomy" id="298794"/>
    <lineage>
        <taxon>Bacteria</taxon>
        <taxon>Pseudomonadati</taxon>
        <taxon>Pseudomonadota</taxon>
        <taxon>Alphaproteobacteria</taxon>
        <taxon>Hyphomicrobiales</taxon>
        <taxon>Methylobacteriaceae</taxon>
        <taxon>Methylobacterium</taxon>
    </lineage>
</organism>
<dbReference type="Gene3D" id="1.10.287.950">
    <property type="entry name" value="Methyl-accepting chemotaxis protein"/>
    <property type="match status" value="1"/>
</dbReference>
<evidence type="ECO:0000256" key="1">
    <source>
        <dbReference type="ARBA" id="ARBA00023224"/>
    </source>
</evidence>
<dbReference type="CDD" id="cd06225">
    <property type="entry name" value="HAMP"/>
    <property type="match status" value="1"/>
</dbReference>
<dbReference type="InterPro" id="IPR003660">
    <property type="entry name" value="HAMP_dom"/>
</dbReference>
<evidence type="ECO:0000256" key="3">
    <source>
        <dbReference type="PROSITE-ProRule" id="PRU00284"/>
    </source>
</evidence>
<dbReference type="SMART" id="SM00304">
    <property type="entry name" value="HAMP"/>
    <property type="match status" value="1"/>
</dbReference>
<sequence length="696" mass="71296">MSIRHQLTSVILALGLILTMSSGWALHASWRAWHASGEVARLAGVDVLLLRALSNLRYERVGTVALLALEGQAAEDNQKAVSAKTAALDELLRSALPELVALREAGHLQASAVEALTQAAATWHEIRQAVAEQMRRPLPGRDKALGGRVSTQGTAFLAAIEALATAVETQIQRSDAALADLIAARAHAWTARNHAGNADVVITTGLAQGRVITPQEALDLVVNRAKADEAMATVRTLARRNADQPSLQAAVAAADAAYFGGAFHERRKAVVAALSDLALPRPQVVPWRKEIGTALDTIVAIAEEAVILLSRAADGHAAAARADLVGCALVAALALTLTCAGLAVVARVSRPLARMTRTMECLAEGDLTADVAGQARRDEIGAMARALAVFKDGLVRNRALEAEASLARADAEVQRRATTVETAGAFEARIGHLVDSLSQAAARLGGNAGTMAGAVQETGRQAASVAATAQHTSSNVQMVAASAEEMSLTAREIAGQIAGSAELVAGAVADARDTGATVQALEAGAQKIGEVVALISSIADQTNLLALNATIEAARAGEAGRGFAVVAAEVKQLASQTARATGEIAGQVAQIREATRRTVSAVGGIGGTLERANAGSSAIAAAVEQQQATMQEVVRNVAQMAEGSAGVTTSIAQVRSHAGEAGAAADEVAAAARRLSADAEALRGEVGAFLSGLRAA</sequence>
<accession>A0A0J6VTP2</accession>
<comment type="caution">
    <text evidence="6">The sequence shown here is derived from an EMBL/GenBank/DDBJ whole genome shotgun (WGS) entry which is preliminary data.</text>
</comment>
<dbReference type="SUPFAM" id="SSF58104">
    <property type="entry name" value="Methyl-accepting chemotaxis protein (MCP) signaling domain"/>
    <property type="match status" value="1"/>
</dbReference>
<dbReference type="PANTHER" id="PTHR32089">
    <property type="entry name" value="METHYL-ACCEPTING CHEMOTAXIS PROTEIN MCPB"/>
    <property type="match status" value="1"/>
</dbReference>
<keyword evidence="7" id="KW-1185">Reference proteome</keyword>
<keyword evidence="1 3" id="KW-0807">Transducer</keyword>
<dbReference type="PROSITE" id="PS50885">
    <property type="entry name" value="HAMP"/>
    <property type="match status" value="1"/>
</dbReference>
<dbReference type="GO" id="GO:0016020">
    <property type="term" value="C:membrane"/>
    <property type="evidence" value="ECO:0007669"/>
    <property type="project" value="InterPro"/>
</dbReference>
<dbReference type="PANTHER" id="PTHR32089:SF112">
    <property type="entry name" value="LYSOZYME-LIKE PROTEIN-RELATED"/>
    <property type="match status" value="1"/>
</dbReference>
<dbReference type="Pfam" id="PF00672">
    <property type="entry name" value="HAMP"/>
    <property type="match status" value="1"/>
</dbReference>
<evidence type="ECO:0008006" key="8">
    <source>
        <dbReference type="Google" id="ProtNLM"/>
    </source>
</evidence>
<dbReference type="PROSITE" id="PS50111">
    <property type="entry name" value="CHEMOTAXIS_TRANSDUC_2"/>
    <property type="match status" value="1"/>
</dbReference>
<dbReference type="Pfam" id="PF00015">
    <property type="entry name" value="MCPsignal"/>
    <property type="match status" value="1"/>
</dbReference>
<evidence type="ECO:0000259" key="4">
    <source>
        <dbReference type="PROSITE" id="PS50111"/>
    </source>
</evidence>
<evidence type="ECO:0000256" key="2">
    <source>
        <dbReference type="ARBA" id="ARBA00029447"/>
    </source>
</evidence>
<evidence type="ECO:0000259" key="5">
    <source>
        <dbReference type="PROSITE" id="PS50885"/>
    </source>
</evidence>
<dbReference type="AlphaFoldDB" id="A0A0J6VTP2"/>
<dbReference type="SMART" id="SM00283">
    <property type="entry name" value="MA"/>
    <property type="match status" value="1"/>
</dbReference>
<gene>
    <name evidence="6" type="ORF">VQ02_02650</name>
</gene>
<protein>
    <recommendedName>
        <fullName evidence="8">Chemotaxis protein</fullName>
    </recommendedName>
</protein>
<dbReference type="Proteomes" id="UP000035955">
    <property type="component" value="Unassembled WGS sequence"/>
</dbReference>
<feature type="domain" description="HAMP" evidence="5">
    <location>
        <begin position="346"/>
        <end position="399"/>
    </location>
</feature>
<comment type="similarity">
    <text evidence="2">Belongs to the methyl-accepting chemotaxis (MCP) protein family.</text>
</comment>
<dbReference type="Gene3D" id="1.10.8.500">
    <property type="entry name" value="HAMP domain in histidine kinase"/>
    <property type="match status" value="1"/>
</dbReference>
<feature type="domain" description="Methyl-accepting transducer" evidence="4">
    <location>
        <begin position="433"/>
        <end position="676"/>
    </location>
</feature>
<dbReference type="PATRIC" id="fig|298794.3.peg.2057"/>
<dbReference type="EMBL" id="LABY01000017">
    <property type="protein sequence ID" value="KMO42621.1"/>
    <property type="molecule type" value="Genomic_DNA"/>
</dbReference>
<dbReference type="InterPro" id="IPR004089">
    <property type="entry name" value="MCPsignal_dom"/>
</dbReference>
<proteinExistence type="inferred from homology"/>
<reference evidence="6 7" key="1">
    <citation type="submission" date="2015-03" db="EMBL/GenBank/DDBJ databases">
        <title>Genome sequencing of Methylobacterium variabile DSM 16961.</title>
        <authorList>
            <person name="Chaudhry V."/>
            <person name="Patil P.B."/>
        </authorList>
    </citation>
    <scope>NUCLEOTIDE SEQUENCE [LARGE SCALE GENOMIC DNA]</scope>
    <source>
        <strain evidence="6 7">DSM 16961</strain>
    </source>
</reference>
<dbReference type="GO" id="GO:0007165">
    <property type="term" value="P:signal transduction"/>
    <property type="evidence" value="ECO:0007669"/>
    <property type="project" value="UniProtKB-KW"/>
</dbReference>